<evidence type="ECO:0000313" key="7">
    <source>
        <dbReference type="Proteomes" id="UP000319383"/>
    </source>
</evidence>
<dbReference type="PROSITE" id="PS00083">
    <property type="entry name" value="INTRADIOL_DIOXYGENAS"/>
    <property type="match status" value="1"/>
</dbReference>
<proteinExistence type="inferred from homology"/>
<dbReference type="InterPro" id="IPR006311">
    <property type="entry name" value="TAT_signal"/>
</dbReference>
<evidence type="ECO:0000256" key="3">
    <source>
        <dbReference type="ARBA" id="ARBA00023002"/>
    </source>
</evidence>
<feature type="chain" id="PRO_5021998171" evidence="4">
    <location>
        <begin position="31"/>
        <end position="239"/>
    </location>
</feature>
<dbReference type="GO" id="GO:0018578">
    <property type="term" value="F:protocatechuate 3,4-dioxygenase activity"/>
    <property type="evidence" value="ECO:0007669"/>
    <property type="project" value="UniProtKB-EC"/>
</dbReference>
<keyword evidence="4" id="KW-0732">Signal</keyword>
<keyword evidence="3 6" id="KW-0560">Oxidoreductase</keyword>
<gene>
    <name evidence="6" type="primary">pcaH</name>
    <name evidence="6" type="ORF">Mal52_23830</name>
</gene>
<evidence type="ECO:0000256" key="4">
    <source>
        <dbReference type="SAM" id="SignalP"/>
    </source>
</evidence>
<reference evidence="6 7" key="1">
    <citation type="submission" date="2019-02" db="EMBL/GenBank/DDBJ databases">
        <title>Deep-cultivation of Planctomycetes and their phenomic and genomic characterization uncovers novel biology.</title>
        <authorList>
            <person name="Wiegand S."/>
            <person name="Jogler M."/>
            <person name="Boedeker C."/>
            <person name="Pinto D."/>
            <person name="Vollmers J."/>
            <person name="Rivas-Marin E."/>
            <person name="Kohn T."/>
            <person name="Peeters S.H."/>
            <person name="Heuer A."/>
            <person name="Rast P."/>
            <person name="Oberbeckmann S."/>
            <person name="Bunk B."/>
            <person name="Jeske O."/>
            <person name="Meyerdierks A."/>
            <person name="Storesund J.E."/>
            <person name="Kallscheuer N."/>
            <person name="Luecker S."/>
            <person name="Lage O.M."/>
            <person name="Pohl T."/>
            <person name="Merkel B.J."/>
            <person name="Hornburger P."/>
            <person name="Mueller R.-W."/>
            <person name="Bruemmer F."/>
            <person name="Labrenz M."/>
            <person name="Spormann A.M."/>
            <person name="Op den Camp H."/>
            <person name="Overmann J."/>
            <person name="Amann R."/>
            <person name="Jetten M.S.M."/>
            <person name="Mascher T."/>
            <person name="Medema M.H."/>
            <person name="Devos D.P."/>
            <person name="Kaster A.-K."/>
            <person name="Ovreas L."/>
            <person name="Rohde M."/>
            <person name="Galperin M.Y."/>
            <person name="Jogler C."/>
        </authorList>
    </citation>
    <scope>NUCLEOTIDE SEQUENCE [LARGE SCALE GENOMIC DNA]</scope>
    <source>
        <strain evidence="6 7">Mal52</strain>
    </source>
</reference>
<dbReference type="PANTHER" id="PTHR33711:SF9">
    <property type="entry name" value="PROTOCATECHUATE 3,4-DIOXYGENASE ALPHA CHAIN"/>
    <property type="match status" value="1"/>
</dbReference>
<dbReference type="Proteomes" id="UP000319383">
    <property type="component" value="Chromosome"/>
</dbReference>
<name>A0A517ZN51_9PLAN</name>
<dbReference type="PROSITE" id="PS51318">
    <property type="entry name" value="TAT"/>
    <property type="match status" value="1"/>
</dbReference>
<keyword evidence="2 6" id="KW-0223">Dioxygenase</keyword>
<sequence precursor="true">MSSLWKPTRRGMLSTLAFGAVSFSVPGLFAEELAVTAKMGEGPFYPDKMPLDTDNDLLVVNDAITPAIGDITHLSGRVLTASGSPIRNAFVEIWQVDHNGVYIHTDSAGAGNRDTNFQGYGRFLTDAKGQYYFRTVKPVPYPGRTPHIHFGVSKNGRRIFTTQMLIKGEKQNERDGLFRRIDQQARDTVLVDFKPIPDSKIGELAANFDIILGVTAEELEDGSLKAGIGKPQYRGRRGR</sequence>
<comment type="similarity">
    <text evidence="1">Belongs to the intradiol ring-cleavage dioxygenase family.</text>
</comment>
<protein>
    <submittedName>
        <fullName evidence="6">Protocatechuate 3,4-dioxygenase beta chain</fullName>
        <ecNumber evidence="6">1.13.11.3</ecNumber>
    </submittedName>
</protein>
<accession>A0A517ZN51</accession>
<dbReference type="PANTHER" id="PTHR33711">
    <property type="entry name" value="DIOXYGENASE, PUTATIVE (AFU_ORTHOLOGUE AFUA_2G02910)-RELATED"/>
    <property type="match status" value="1"/>
</dbReference>
<dbReference type="InterPro" id="IPR000627">
    <property type="entry name" value="Intradiol_dOase_C"/>
</dbReference>
<dbReference type="EMBL" id="CP036276">
    <property type="protein sequence ID" value="QDU43905.1"/>
    <property type="molecule type" value="Genomic_DNA"/>
</dbReference>
<feature type="signal peptide" evidence="4">
    <location>
        <begin position="1"/>
        <end position="30"/>
    </location>
</feature>
<evidence type="ECO:0000313" key="6">
    <source>
        <dbReference type="EMBL" id="QDU43905.1"/>
    </source>
</evidence>
<organism evidence="6 7">
    <name type="scientific">Symmachiella dynata</name>
    <dbReference type="NCBI Taxonomy" id="2527995"/>
    <lineage>
        <taxon>Bacteria</taxon>
        <taxon>Pseudomonadati</taxon>
        <taxon>Planctomycetota</taxon>
        <taxon>Planctomycetia</taxon>
        <taxon>Planctomycetales</taxon>
        <taxon>Planctomycetaceae</taxon>
        <taxon>Symmachiella</taxon>
    </lineage>
</organism>
<dbReference type="Pfam" id="PF00775">
    <property type="entry name" value="Dioxygenase_C"/>
    <property type="match status" value="1"/>
</dbReference>
<dbReference type="AlphaFoldDB" id="A0A517ZN51"/>
<dbReference type="CDD" id="cd03459">
    <property type="entry name" value="3_4-PCD"/>
    <property type="match status" value="1"/>
</dbReference>
<dbReference type="KEGG" id="sdyn:Mal52_23830"/>
<evidence type="ECO:0000256" key="2">
    <source>
        <dbReference type="ARBA" id="ARBA00022964"/>
    </source>
</evidence>
<dbReference type="GO" id="GO:0008199">
    <property type="term" value="F:ferric iron binding"/>
    <property type="evidence" value="ECO:0007669"/>
    <property type="project" value="InterPro"/>
</dbReference>
<dbReference type="InterPro" id="IPR015889">
    <property type="entry name" value="Intradiol_dOase_core"/>
</dbReference>
<dbReference type="SUPFAM" id="SSF49482">
    <property type="entry name" value="Aromatic compound dioxygenase"/>
    <property type="match status" value="1"/>
</dbReference>
<dbReference type="Gene3D" id="2.60.130.10">
    <property type="entry name" value="Aromatic compound dioxygenase"/>
    <property type="match status" value="1"/>
</dbReference>
<evidence type="ECO:0000259" key="5">
    <source>
        <dbReference type="PROSITE" id="PS00083"/>
    </source>
</evidence>
<dbReference type="InterPro" id="IPR039387">
    <property type="entry name" value="3_4-PCD"/>
</dbReference>
<dbReference type="EC" id="1.13.11.3" evidence="6"/>
<dbReference type="InterPro" id="IPR050770">
    <property type="entry name" value="Intradiol_RC_Dioxygenase"/>
</dbReference>
<keyword evidence="7" id="KW-1185">Reference proteome</keyword>
<feature type="domain" description="Intradiol ring-cleavage dioxygenases" evidence="5">
    <location>
        <begin position="74"/>
        <end position="102"/>
    </location>
</feature>
<evidence type="ECO:0000256" key="1">
    <source>
        <dbReference type="ARBA" id="ARBA00007825"/>
    </source>
</evidence>